<keyword evidence="6 7" id="KW-0472">Membrane</keyword>
<dbReference type="Gene3D" id="1.20.1250.20">
    <property type="entry name" value="MFS general substrate transporter like domains"/>
    <property type="match status" value="2"/>
</dbReference>
<feature type="transmembrane region" description="Helical" evidence="7">
    <location>
        <begin position="133"/>
        <end position="151"/>
    </location>
</feature>
<dbReference type="InterPro" id="IPR020846">
    <property type="entry name" value="MFS_dom"/>
</dbReference>
<comment type="caution">
    <text evidence="9">The sequence shown here is derived from an EMBL/GenBank/DDBJ whole genome shotgun (WGS) entry which is preliminary data.</text>
</comment>
<dbReference type="AlphaFoldDB" id="A0AA41X227"/>
<feature type="transmembrane region" description="Helical" evidence="7">
    <location>
        <begin position="5"/>
        <end position="25"/>
    </location>
</feature>
<feature type="transmembrane region" description="Helical" evidence="7">
    <location>
        <begin position="157"/>
        <end position="180"/>
    </location>
</feature>
<dbReference type="PANTHER" id="PTHR23517:SF10">
    <property type="entry name" value="MAJOR FACILITATOR SUPERFAMILY (MFS) PROFILE DOMAIN-CONTAINING PROTEIN"/>
    <property type="match status" value="1"/>
</dbReference>
<accession>A0AA41X227</accession>
<evidence type="ECO:0000313" key="10">
    <source>
        <dbReference type="Proteomes" id="UP001156102"/>
    </source>
</evidence>
<dbReference type="PROSITE" id="PS50850">
    <property type="entry name" value="MFS"/>
    <property type="match status" value="1"/>
</dbReference>
<keyword evidence="3" id="KW-1003">Cell membrane</keyword>
<evidence type="ECO:0000256" key="2">
    <source>
        <dbReference type="ARBA" id="ARBA00022448"/>
    </source>
</evidence>
<keyword evidence="4 7" id="KW-0812">Transmembrane</keyword>
<evidence type="ECO:0000256" key="6">
    <source>
        <dbReference type="ARBA" id="ARBA00023136"/>
    </source>
</evidence>
<dbReference type="GO" id="GO:0005886">
    <property type="term" value="C:plasma membrane"/>
    <property type="evidence" value="ECO:0007669"/>
    <property type="project" value="UniProtKB-SubCell"/>
</dbReference>
<dbReference type="InterPro" id="IPR036259">
    <property type="entry name" value="MFS_trans_sf"/>
</dbReference>
<comment type="subcellular location">
    <subcellularLocation>
        <location evidence="1">Cell membrane</location>
        <topology evidence="1">Multi-pass membrane protein</topology>
    </subcellularLocation>
</comment>
<keyword evidence="5 7" id="KW-1133">Transmembrane helix</keyword>
<reference evidence="9" key="1">
    <citation type="submission" date="2022-07" db="EMBL/GenBank/DDBJ databases">
        <authorList>
            <person name="Li W.-J."/>
            <person name="Deng Q.-Q."/>
        </authorList>
    </citation>
    <scope>NUCLEOTIDE SEQUENCE</scope>
    <source>
        <strain evidence="9">SYSU M60031</strain>
    </source>
</reference>
<dbReference type="GO" id="GO:0022857">
    <property type="term" value="F:transmembrane transporter activity"/>
    <property type="evidence" value="ECO:0007669"/>
    <property type="project" value="InterPro"/>
</dbReference>
<organism evidence="9 10">
    <name type="scientific">Ectobacillus ponti</name>
    <dbReference type="NCBI Taxonomy" id="2961894"/>
    <lineage>
        <taxon>Bacteria</taxon>
        <taxon>Bacillati</taxon>
        <taxon>Bacillota</taxon>
        <taxon>Bacilli</taxon>
        <taxon>Bacillales</taxon>
        <taxon>Bacillaceae</taxon>
        <taxon>Ectobacillus</taxon>
    </lineage>
</organism>
<name>A0AA41X227_9BACI</name>
<keyword evidence="2" id="KW-0813">Transport</keyword>
<dbReference type="PANTHER" id="PTHR23517">
    <property type="entry name" value="RESISTANCE PROTEIN MDTM, PUTATIVE-RELATED-RELATED"/>
    <property type="match status" value="1"/>
</dbReference>
<evidence type="ECO:0000256" key="3">
    <source>
        <dbReference type="ARBA" id="ARBA00022475"/>
    </source>
</evidence>
<evidence type="ECO:0000256" key="5">
    <source>
        <dbReference type="ARBA" id="ARBA00022989"/>
    </source>
</evidence>
<feature type="transmembrane region" description="Helical" evidence="7">
    <location>
        <begin position="71"/>
        <end position="89"/>
    </location>
</feature>
<feature type="transmembrane region" description="Helical" evidence="7">
    <location>
        <begin position="95"/>
        <end position="121"/>
    </location>
</feature>
<feature type="transmembrane region" description="Helical" evidence="7">
    <location>
        <begin position="37"/>
        <end position="59"/>
    </location>
</feature>
<evidence type="ECO:0000259" key="8">
    <source>
        <dbReference type="PROSITE" id="PS50850"/>
    </source>
</evidence>
<evidence type="ECO:0000313" key="9">
    <source>
        <dbReference type="EMBL" id="MCP8967514.1"/>
    </source>
</evidence>
<feature type="transmembrane region" description="Helical" evidence="7">
    <location>
        <begin position="272"/>
        <end position="289"/>
    </location>
</feature>
<dbReference type="InterPro" id="IPR050171">
    <property type="entry name" value="MFS_Transporters"/>
</dbReference>
<dbReference type="CDD" id="cd17329">
    <property type="entry name" value="MFS_MdtH_MDR_like"/>
    <property type="match status" value="1"/>
</dbReference>
<proteinExistence type="predicted"/>
<gene>
    <name evidence="9" type="ORF">NK662_03025</name>
</gene>
<feature type="transmembrane region" description="Helical" evidence="7">
    <location>
        <begin position="201"/>
        <end position="221"/>
    </location>
</feature>
<dbReference type="EMBL" id="JANCLT010000001">
    <property type="protein sequence ID" value="MCP8967514.1"/>
    <property type="molecule type" value="Genomic_DNA"/>
</dbReference>
<feature type="domain" description="Major facilitator superfamily (MFS) profile" evidence="8">
    <location>
        <begin position="4"/>
        <end position="383"/>
    </location>
</feature>
<dbReference type="Proteomes" id="UP001156102">
    <property type="component" value="Unassembled WGS sequence"/>
</dbReference>
<keyword evidence="10" id="KW-1185">Reference proteome</keyword>
<dbReference type="SUPFAM" id="SSF103473">
    <property type="entry name" value="MFS general substrate transporter"/>
    <property type="match status" value="1"/>
</dbReference>
<protein>
    <submittedName>
        <fullName evidence="9">MFS transporter</fullName>
    </submittedName>
</protein>
<evidence type="ECO:0000256" key="1">
    <source>
        <dbReference type="ARBA" id="ARBA00004651"/>
    </source>
</evidence>
<feature type="transmembrane region" description="Helical" evidence="7">
    <location>
        <begin position="241"/>
        <end position="260"/>
    </location>
</feature>
<dbReference type="Pfam" id="PF07690">
    <property type="entry name" value="MFS_1"/>
    <property type="match status" value="1"/>
</dbReference>
<dbReference type="RefSeq" id="WP_254757209.1">
    <property type="nucleotide sequence ID" value="NZ_JANCLT010000001.1"/>
</dbReference>
<dbReference type="InterPro" id="IPR011701">
    <property type="entry name" value="MFS"/>
</dbReference>
<feature type="transmembrane region" description="Helical" evidence="7">
    <location>
        <begin position="358"/>
        <end position="378"/>
    </location>
</feature>
<evidence type="ECO:0000256" key="7">
    <source>
        <dbReference type="SAM" id="Phobius"/>
    </source>
</evidence>
<sequence length="393" mass="43100">MPKKVWLLVIGMVINVTGSSFLWPFNSIYMHDHLGQSLSVAGTVLMLNSLTGVFGNLIGGIMFDKWGGYKAILSGIFITLAAVAGLVLHHEWPAYVVWMAVIGFGSGMVFPSMYAMIGAVWPEGGRRAFSAMYVAQNMGVAVGSALGGLVASYKIEYIFAANLMLYLVFLFIALSGFRGIQAMPEKKAKEKQRGWKLTPSMQALLMLSTGYMFAWMAYTQWQATISTYMQSLHISLKSYSLLWTINGAMIVLAQPFITWLVQKLKWTLKQQVLAGTLIFIASFLIVAQAEQFSMFLAAMVVLTIGEMFVWPAVPTIANTLAPEGKIGFYQGLVNSAATGGRMFGPVLGGIIADVYSMHVLFFVMMAMLVVSMAVMGVYDQKLKAKQADRHVAM</sequence>
<feature type="transmembrane region" description="Helical" evidence="7">
    <location>
        <begin position="295"/>
        <end position="320"/>
    </location>
</feature>
<evidence type="ECO:0000256" key="4">
    <source>
        <dbReference type="ARBA" id="ARBA00022692"/>
    </source>
</evidence>
<feature type="transmembrane region" description="Helical" evidence="7">
    <location>
        <begin position="332"/>
        <end position="352"/>
    </location>
</feature>